<feature type="transmembrane region" description="Helical" evidence="1">
    <location>
        <begin position="91"/>
        <end position="116"/>
    </location>
</feature>
<name>A0A7W6PX76_9SPHN</name>
<keyword evidence="1" id="KW-0472">Membrane</keyword>
<accession>A0A7W6PX76</accession>
<protein>
    <submittedName>
        <fullName evidence="2">Uncharacterized protein</fullName>
    </submittedName>
</protein>
<dbReference type="AlphaFoldDB" id="A0A7W6PX76"/>
<reference evidence="2 3" key="1">
    <citation type="submission" date="2020-08" db="EMBL/GenBank/DDBJ databases">
        <title>Genomic Encyclopedia of Type Strains, Phase IV (KMG-IV): sequencing the most valuable type-strain genomes for metagenomic binning, comparative biology and taxonomic classification.</title>
        <authorList>
            <person name="Goeker M."/>
        </authorList>
    </citation>
    <scope>NUCLEOTIDE SEQUENCE [LARGE SCALE GENOMIC DNA]</scope>
    <source>
        <strain evidence="2 3">DSM 19371</strain>
    </source>
</reference>
<dbReference type="EMBL" id="JACIEU010000009">
    <property type="protein sequence ID" value="MBB4148680.1"/>
    <property type="molecule type" value="Genomic_DNA"/>
</dbReference>
<evidence type="ECO:0000313" key="2">
    <source>
        <dbReference type="EMBL" id="MBB4148680.1"/>
    </source>
</evidence>
<evidence type="ECO:0000313" key="3">
    <source>
        <dbReference type="Proteomes" id="UP000590524"/>
    </source>
</evidence>
<keyword evidence="1" id="KW-1133">Transmembrane helix</keyword>
<proteinExistence type="predicted"/>
<organism evidence="2 3">
    <name type="scientific">Sphingobium scionense</name>
    <dbReference type="NCBI Taxonomy" id="1404341"/>
    <lineage>
        <taxon>Bacteria</taxon>
        <taxon>Pseudomonadati</taxon>
        <taxon>Pseudomonadota</taxon>
        <taxon>Alphaproteobacteria</taxon>
        <taxon>Sphingomonadales</taxon>
        <taxon>Sphingomonadaceae</taxon>
        <taxon>Sphingobium</taxon>
    </lineage>
</organism>
<sequence length="145" mass="15077">MTNDAAMTPERFAALADAYGADLRRWPSHEQDAAQAMLATDPANARDVLARAATLDGLLDRHRVPAPSSALIGRILSSAPQPGLLWSRAKLWWSGLGLAGIGLAGAVTGALALSLATPALLDHRSTGLAEEQTIFGEVDLDGTAP</sequence>
<dbReference type="Proteomes" id="UP000590524">
    <property type="component" value="Unassembled WGS sequence"/>
</dbReference>
<gene>
    <name evidence="2" type="ORF">GGQ90_002464</name>
</gene>
<comment type="caution">
    <text evidence="2">The sequence shown here is derived from an EMBL/GenBank/DDBJ whole genome shotgun (WGS) entry which is preliminary data.</text>
</comment>
<keyword evidence="1" id="KW-0812">Transmembrane</keyword>
<keyword evidence="3" id="KW-1185">Reference proteome</keyword>
<evidence type="ECO:0000256" key="1">
    <source>
        <dbReference type="SAM" id="Phobius"/>
    </source>
</evidence>
<dbReference type="RefSeq" id="WP_160984508.1">
    <property type="nucleotide sequence ID" value="NZ_JACIEU010000009.1"/>
</dbReference>